<dbReference type="EMBL" id="JACATZ010000001">
    <property type="protein sequence ID" value="NWJ44320.1"/>
    <property type="molecule type" value="Genomic_DNA"/>
</dbReference>
<keyword evidence="2" id="KW-0378">Hydrolase</keyword>
<keyword evidence="5" id="KW-1185">Reference proteome</keyword>
<dbReference type="Gene3D" id="3.40.50.1820">
    <property type="entry name" value="alpha/beta hydrolase"/>
    <property type="match status" value="1"/>
</dbReference>
<organism evidence="2 4">
    <name type="scientific">Candidatus Chlorohelix allophototropha</name>
    <dbReference type="NCBI Taxonomy" id="3003348"/>
    <lineage>
        <taxon>Bacteria</taxon>
        <taxon>Bacillati</taxon>
        <taxon>Chloroflexota</taxon>
        <taxon>Chloroflexia</taxon>
        <taxon>Candidatus Chloroheliales</taxon>
        <taxon>Candidatus Chloroheliaceae</taxon>
        <taxon>Candidatus Chlorohelix</taxon>
    </lineage>
</organism>
<dbReference type="Pfam" id="PF01738">
    <property type="entry name" value="DLH"/>
    <property type="match status" value="1"/>
</dbReference>
<dbReference type="InterPro" id="IPR002925">
    <property type="entry name" value="Dienelactn_hydro"/>
</dbReference>
<evidence type="ECO:0000313" key="2">
    <source>
        <dbReference type="EMBL" id="NWJ44320.1"/>
    </source>
</evidence>
<name>A0A8T7LYB1_9CHLR</name>
<dbReference type="RefSeq" id="WP_341468096.1">
    <property type="nucleotide sequence ID" value="NZ_CP128399.1"/>
</dbReference>
<dbReference type="Proteomes" id="UP001431572">
    <property type="component" value="Chromosome 1"/>
</dbReference>
<protein>
    <submittedName>
        <fullName evidence="2">Dienelactone hydrolase family protein</fullName>
    </submittedName>
</protein>
<dbReference type="EMBL" id="CP128399">
    <property type="protein sequence ID" value="WJW66214.1"/>
    <property type="molecule type" value="Genomic_DNA"/>
</dbReference>
<evidence type="ECO:0000313" key="3">
    <source>
        <dbReference type="EMBL" id="WJW66214.1"/>
    </source>
</evidence>
<feature type="domain" description="Dienelactone hydrolase" evidence="1">
    <location>
        <begin position="36"/>
        <end position="250"/>
    </location>
</feature>
<dbReference type="PANTHER" id="PTHR46623">
    <property type="entry name" value="CARBOXYMETHYLENEBUTENOLIDASE-RELATED"/>
    <property type="match status" value="1"/>
</dbReference>
<gene>
    <name evidence="2" type="ORF">HXX08_00430</name>
    <name evidence="3" type="ORF">OZ401_002005</name>
</gene>
<dbReference type="InterPro" id="IPR029058">
    <property type="entry name" value="AB_hydrolase_fold"/>
</dbReference>
<reference evidence="2 4" key="1">
    <citation type="submission" date="2020-06" db="EMBL/GenBank/DDBJ databases">
        <title>Anoxygenic phototrophic Chloroflexota member uses a Type I reaction center.</title>
        <authorList>
            <person name="Tsuji J.M."/>
            <person name="Shaw N.A."/>
            <person name="Nagashima S."/>
            <person name="Venkiteswaran J."/>
            <person name="Schiff S.L."/>
            <person name="Hanada S."/>
            <person name="Tank M."/>
            <person name="Neufeld J.D."/>
        </authorList>
    </citation>
    <scope>NUCLEOTIDE SEQUENCE [LARGE SCALE GENOMIC DNA]</scope>
    <source>
        <strain evidence="2">L227-S17</strain>
    </source>
</reference>
<proteinExistence type="predicted"/>
<dbReference type="AlphaFoldDB" id="A0A8T7LYB1"/>
<dbReference type="InterPro" id="IPR051049">
    <property type="entry name" value="Dienelactone_hydrolase-like"/>
</dbReference>
<dbReference type="Proteomes" id="UP000521676">
    <property type="component" value="Unassembled WGS sequence"/>
</dbReference>
<reference evidence="3" key="2">
    <citation type="journal article" date="2024" name="Nature">
        <title>Anoxygenic phototroph of the Chloroflexota uses a type I reaction centre.</title>
        <authorList>
            <person name="Tsuji J.M."/>
            <person name="Shaw N.A."/>
            <person name="Nagashima S."/>
            <person name="Venkiteswaran J.J."/>
            <person name="Schiff S.L."/>
            <person name="Watanabe T."/>
            <person name="Fukui M."/>
            <person name="Hanada S."/>
            <person name="Tank M."/>
            <person name="Neufeld J.D."/>
        </authorList>
    </citation>
    <scope>NUCLEOTIDE SEQUENCE</scope>
    <source>
        <strain evidence="3">L227-S17</strain>
    </source>
</reference>
<dbReference type="SUPFAM" id="SSF53474">
    <property type="entry name" value="alpha/beta-Hydrolases"/>
    <property type="match status" value="1"/>
</dbReference>
<evidence type="ECO:0000313" key="5">
    <source>
        <dbReference type="Proteomes" id="UP001431572"/>
    </source>
</evidence>
<dbReference type="GO" id="GO:0016787">
    <property type="term" value="F:hydrolase activity"/>
    <property type="evidence" value="ECO:0007669"/>
    <property type="project" value="UniProtKB-KW"/>
</dbReference>
<dbReference type="PANTHER" id="PTHR46623:SF6">
    <property type="entry name" value="ALPHA_BETA-HYDROLASES SUPERFAMILY PROTEIN"/>
    <property type="match status" value="1"/>
</dbReference>
<evidence type="ECO:0000259" key="1">
    <source>
        <dbReference type="Pfam" id="PF01738"/>
    </source>
</evidence>
<accession>A0A8T7LYB1</accession>
<sequence length="252" mass="27103">MCYDDKAQPPIPPGAGGSAQGEELILEAADGNKFLAFAAHPAKPGKAAVLIYPDVRGLHNFYKELALRFGEIGITALAIDYFGRTAGLTSRDESFEFMPHVQQLLIDNFFQDVAAGLSYLRQQGEAGSAIFVVGFCMGGSLTLVSGTNKEFGFAGLIPFYAGLTRNFGGRGTALDLADRVSYPVLGLFGGNDPGIPVNDVNALETKLRATGIETNIKIYEGATHSFFDRRYEEFADASADAWNQILSFISSH</sequence>
<evidence type="ECO:0000313" key="4">
    <source>
        <dbReference type="Proteomes" id="UP000521676"/>
    </source>
</evidence>